<dbReference type="VEuPathDB" id="VectorBase:ISCI020265"/>
<dbReference type="EMBL" id="DS820627">
    <property type="protein sequence ID" value="EEC11687.1"/>
    <property type="molecule type" value="Genomic_DNA"/>
</dbReference>
<feature type="DNA-binding region" description="Homeobox" evidence="6">
    <location>
        <begin position="25"/>
        <end position="84"/>
    </location>
</feature>
<feature type="compositionally biased region" description="Basic and acidic residues" evidence="8">
    <location>
        <begin position="107"/>
        <end position="117"/>
    </location>
</feature>
<dbReference type="EMBL" id="ABJB010610937">
    <property type="status" value="NOT_ANNOTATED_CDS"/>
    <property type="molecule type" value="Genomic_DNA"/>
</dbReference>
<dbReference type="Gene3D" id="1.10.10.60">
    <property type="entry name" value="Homeodomain-like"/>
    <property type="match status" value="1"/>
</dbReference>
<evidence type="ECO:0000256" key="8">
    <source>
        <dbReference type="SAM" id="MobiDB-lite"/>
    </source>
</evidence>
<dbReference type="GO" id="GO:0006357">
    <property type="term" value="P:regulation of transcription by RNA polymerase II"/>
    <property type="evidence" value="ECO:0000318"/>
    <property type="project" value="GO_Central"/>
</dbReference>
<feature type="region of interest" description="Disordered" evidence="8">
    <location>
        <begin position="80"/>
        <end position="145"/>
    </location>
</feature>
<dbReference type="FunFam" id="1.10.10.60:FF:000223">
    <property type="entry name" value="Goosecoid homeobox 2"/>
    <property type="match status" value="1"/>
</dbReference>
<keyword evidence="5 6" id="KW-0539">Nucleus</keyword>
<dbReference type="EC" id="3.5.4.4" evidence="10"/>
<comment type="similarity">
    <text evidence="2">Belongs to the paired homeobox family. Bicoid subfamily.</text>
</comment>
<dbReference type="OMA" id="RQSCDEG"/>
<dbReference type="InterPro" id="IPR017970">
    <property type="entry name" value="Homeobox_CS"/>
</dbReference>
<organism>
    <name type="scientific">Ixodes scapularis</name>
    <name type="common">Black-legged tick</name>
    <name type="synonym">Deer tick</name>
    <dbReference type="NCBI Taxonomy" id="6945"/>
    <lineage>
        <taxon>Eukaryota</taxon>
        <taxon>Metazoa</taxon>
        <taxon>Ecdysozoa</taxon>
        <taxon>Arthropoda</taxon>
        <taxon>Chelicerata</taxon>
        <taxon>Arachnida</taxon>
        <taxon>Acari</taxon>
        <taxon>Parasitiformes</taxon>
        <taxon>Ixodida</taxon>
        <taxon>Ixodoidea</taxon>
        <taxon>Ixodidae</taxon>
        <taxon>Ixodinae</taxon>
        <taxon>Ixodes</taxon>
    </lineage>
</organism>
<evidence type="ECO:0000313" key="10">
    <source>
        <dbReference type="EMBL" id="EEC11687.1"/>
    </source>
</evidence>
<protein>
    <submittedName>
        <fullName evidence="10 11">Homeobox domain, putative</fullName>
        <ecNumber evidence="10">3.5.4.4</ecNumber>
    </submittedName>
</protein>
<dbReference type="PANTHER" id="PTHR24329:SF516">
    <property type="entry name" value="HOMEOBOX PROTEIN GOOSECOID"/>
    <property type="match status" value="1"/>
</dbReference>
<dbReference type="HOGENOM" id="CLU_1788994_0_0_1"/>
<dbReference type="SMART" id="SM00389">
    <property type="entry name" value="HOX"/>
    <property type="match status" value="1"/>
</dbReference>
<reference evidence="10 12" key="1">
    <citation type="submission" date="2008-03" db="EMBL/GenBank/DDBJ databases">
        <title>Annotation of Ixodes scapularis.</title>
        <authorList>
            <consortium name="Ixodes scapularis Genome Project Consortium"/>
            <person name="Caler E."/>
            <person name="Hannick L.I."/>
            <person name="Bidwell S."/>
            <person name="Joardar V."/>
            <person name="Thiagarajan M."/>
            <person name="Amedeo P."/>
            <person name="Galinsky K.J."/>
            <person name="Schobel S."/>
            <person name="Inman J."/>
            <person name="Hostetler J."/>
            <person name="Miller J."/>
            <person name="Hammond M."/>
            <person name="Megy K."/>
            <person name="Lawson D."/>
            <person name="Kodira C."/>
            <person name="Sutton G."/>
            <person name="Meyer J."/>
            <person name="Hill C.A."/>
            <person name="Birren B."/>
            <person name="Nene V."/>
            <person name="Collins F."/>
            <person name="Alarcon-Chaidez F."/>
            <person name="Wikel S."/>
            <person name="Strausberg R."/>
        </authorList>
    </citation>
    <scope>NUCLEOTIDE SEQUENCE [LARGE SCALE GENOMIC DNA]</scope>
    <source>
        <strain evidence="12">Wikel</strain>
        <strain evidence="10">Wikel colony</strain>
    </source>
</reference>
<keyword evidence="3 6" id="KW-0238">DNA-binding</keyword>
<name>B7PYL5_IXOSC</name>
<evidence type="ECO:0000313" key="11">
    <source>
        <dbReference type="EnsemblMetazoa" id="ISCW020265-PA"/>
    </source>
</evidence>
<dbReference type="PROSITE" id="PS00027">
    <property type="entry name" value="HOMEOBOX_1"/>
    <property type="match status" value="1"/>
</dbReference>
<keyword evidence="4 6" id="KW-0371">Homeobox</keyword>
<evidence type="ECO:0000256" key="6">
    <source>
        <dbReference type="PROSITE-ProRule" id="PRU00108"/>
    </source>
</evidence>
<dbReference type="GO" id="GO:0005634">
    <property type="term" value="C:nucleus"/>
    <property type="evidence" value="ECO:0000318"/>
    <property type="project" value="GO_Central"/>
</dbReference>
<dbReference type="InterPro" id="IPR001356">
    <property type="entry name" value="HD"/>
</dbReference>
<dbReference type="OrthoDB" id="6159439at2759"/>
<proteinExistence type="inferred from homology"/>
<dbReference type="Proteomes" id="UP000001555">
    <property type="component" value="Unassembled WGS sequence"/>
</dbReference>
<dbReference type="EnsemblMetazoa" id="ISCW020265-RA">
    <property type="protein sequence ID" value="ISCW020265-PA"/>
    <property type="gene ID" value="ISCW020265"/>
</dbReference>
<evidence type="ECO:0000259" key="9">
    <source>
        <dbReference type="PROSITE" id="PS50071"/>
    </source>
</evidence>
<dbReference type="InParanoid" id="B7PYL5"/>
<sequence length="145" mass="16316">MDPSCVVGLALAASAAASGVGHRRKRRHRTIFTEDQLEQLEAAFLRTHYPDVGLREELALRVDLREERVEVWFKNRRAKWRKQQREEQERQRRLQDQVQGASGGRQSCDEGNRHLVAADDDSDGASSHGGRGTPEDSDGDNIIVA</sequence>
<comment type="subcellular location">
    <subcellularLocation>
        <location evidence="1 6 7">Nucleus</location>
    </subcellularLocation>
</comment>
<dbReference type="VEuPathDB" id="VectorBase:ISCP_026515"/>
<keyword evidence="12" id="KW-1185">Reference proteome</keyword>
<evidence type="ECO:0000256" key="3">
    <source>
        <dbReference type="ARBA" id="ARBA00023125"/>
    </source>
</evidence>
<evidence type="ECO:0000256" key="5">
    <source>
        <dbReference type="ARBA" id="ARBA00023242"/>
    </source>
</evidence>
<dbReference type="PROSITE" id="PS50071">
    <property type="entry name" value="HOMEOBOX_2"/>
    <property type="match status" value="1"/>
</dbReference>
<dbReference type="GO" id="GO:0000981">
    <property type="term" value="F:DNA-binding transcription factor activity, RNA polymerase II-specific"/>
    <property type="evidence" value="ECO:0000318"/>
    <property type="project" value="GO_Central"/>
</dbReference>
<dbReference type="Pfam" id="PF00046">
    <property type="entry name" value="Homeodomain"/>
    <property type="match status" value="1"/>
</dbReference>
<dbReference type="GO" id="GO:0000977">
    <property type="term" value="F:RNA polymerase II transcription regulatory region sequence-specific DNA binding"/>
    <property type="evidence" value="ECO:0000318"/>
    <property type="project" value="GO_Central"/>
</dbReference>
<keyword evidence="10" id="KW-0378">Hydrolase</keyword>
<feature type="domain" description="Homeobox" evidence="9">
    <location>
        <begin position="23"/>
        <end position="83"/>
    </location>
</feature>
<dbReference type="CDD" id="cd00086">
    <property type="entry name" value="homeodomain"/>
    <property type="match status" value="1"/>
</dbReference>
<evidence type="ECO:0000256" key="7">
    <source>
        <dbReference type="RuleBase" id="RU000682"/>
    </source>
</evidence>
<dbReference type="AlphaFoldDB" id="B7PYL5"/>
<dbReference type="SUPFAM" id="SSF46689">
    <property type="entry name" value="Homeodomain-like"/>
    <property type="match status" value="1"/>
</dbReference>
<dbReference type="GO" id="GO:0016787">
    <property type="term" value="F:hydrolase activity"/>
    <property type="evidence" value="ECO:0007669"/>
    <property type="project" value="UniProtKB-KW"/>
</dbReference>
<gene>
    <name evidence="10" type="ORF">IscW_ISCW020265</name>
</gene>
<evidence type="ECO:0000313" key="12">
    <source>
        <dbReference type="Proteomes" id="UP000001555"/>
    </source>
</evidence>
<evidence type="ECO:0000256" key="1">
    <source>
        <dbReference type="ARBA" id="ARBA00004123"/>
    </source>
</evidence>
<feature type="compositionally biased region" description="Basic and acidic residues" evidence="8">
    <location>
        <begin position="83"/>
        <end position="95"/>
    </location>
</feature>
<dbReference type="InterPro" id="IPR050649">
    <property type="entry name" value="Paired_Homeobox_TFs"/>
</dbReference>
<evidence type="ECO:0000256" key="4">
    <source>
        <dbReference type="ARBA" id="ARBA00023155"/>
    </source>
</evidence>
<dbReference type="PANTHER" id="PTHR24329">
    <property type="entry name" value="HOMEOBOX PROTEIN ARISTALESS"/>
    <property type="match status" value="1"/>
</dbReference>
<dbReference type="InterPro" id="IPR009057">
    <property type="entry name" value="Homeodomain-like_sf"/>
</dbReference>
<reference evidence="11" key="2">
    <citation type="submission" date="2020-05" db="UniProtKB">
        <authorList>
            <consortium name="EnsemblMetazoa"/>
        </authorList>
    </citation>
    <scope>IDENTIFICATION</scope>
    <source>
        <strain evidence="11">wikel</strain>
    </source>
</reference>
<dbReference type="STRING" id="6945.B7PYL5"/>
<evidence type="ECO:0000256" key="2">
    <source>
        <dbReference type="ARBA" id="ARBA00006503"/>
    </source>
</evidence>
<accession>B7PYL5</accession>
<dbReference type="VEuPathDB" id="VectorBase:ISCW020265"/>
<dbReference type="PaxDb" id="6945-B7PYL5"/>